<evidence type="ECO:0000313" key="2">
    <source>
        <dbReference type="EMBL" id="KAL0072450.1"/>
    </source>
</evidence>
<evidence type="ECO:0000256" key="1">
    <source>
        <dbReference type="SAM" id="MobiDB-lite"/>
    </source>
</evidence>
<feature type="compositionally biased region" description="Basic and acidic residues" evidence="1">
    <location>
        <begin position="353"/>
        <end position="364"/>
    </location>
</feature>
<sequence length="780" mass="86996">MSSDSETEPVRFGRRRMDSSSSRESSPGRKKAQKRSFSPTSDDDVVITPIVDDDTPPPEDRPLLRQALAFAGSAPSTSTQTYEASSSTSAPSRTNRFLPGQTVEPPPKPKRAPKKRKPRGTYEGQSNKFRLTDPPPVAVSLVENPGPTTTQFSAFPMEQHRPQAAYASTPVQSTSHVRPNATPIQAHQPSPTPTLSSSGYGFTPPPTVPPSGYQMHQSSYQYDNSAQHFAHSAGPSHNIAPSPAPAGPSPSIPAPTVSPFSNYTAASFVNPVGFQGAPPPERSESAQRKKTNKLKGSSVPPSEASSSRTRPSQTNPQSTKASYYRRNYDEQTLPSALQKQPATNQNSKSSQLPKKDSSSRREMQQPHSKRSQNEHPVTQTKHFRMVTILMTDLRGTREDNNLVEVSVPLKPADLNRPEDGFWTQAEDVVRELQASLMRIQGEAEVYTMRSKYRQVFMRTSYNHSTQETNWEGSQANLAVSADRTLTVVVVKPPRLDGIPSPPPIPSHLRSSPSPEPLMEPYSQSYPRSQRYSNVPGSYDPPESTEVRSSRKRGHSSDSLSPTPPPSKYVKTLRIERESSEPLESEAEYEELVKKLLPDPHYPDPDPAADQETIEGCIVDQADRVVQLDEEWNSWFSWKNKKTVAARVKMYRFIKKMADQWVGRRVPFQSMNNHRFELRHILQALMVNDDPKIGDECKETLKLLDFYGPEGTRSQDPRVIQDLRNEETPASNANLPKRFLKLLRKVDTEWVQAQQNAGAENRHEDVDGPSPEETSGHDVNE</sequence>
<feature type="region of interest" description="Disordered" evidence="1">
    <location>
        <begin position="493"/>
        <end position="588"/>
    </location>
</feature>
<keyword evidence="3" id="KW-1185">Reference proteome</keyword>
<feature type="compositionally biased region" description="Pro residues" evidence="1">
    <location>
        <begin position="242"/>
        <end position="253"/>
    </location>
</feature>
<feature type="compositionally biased region" description="Basic and acidic residues" evidence="1">
    <location>
        <begin position="8"/>
        <end position="18"/>
    </location>
</feature>
<dbReference type="Proteomes" id="UP001437256">
    <property type="component" value="Unassembled WGS sequence"/>
</dbReference>
<feature type="compositionally biased region" description="Basic residues" evidence="1">
    <location>
        <begin position="108"/>
        <end position="119"/>
    </location>
</feature>
<name>A0ABR3AEV9_9AGAR</name>
<feature type="compositionally biased region" description="Polar residues" evidence="1">
    <location>
        <begin position="169"/>
        <end position="200"/>
    </location>
</feature>
<feature type="region of interest" description="Disordered" evidence="1">
    <location>
        <begin position="751"/>
        <end position="780"/>
    </location>
</feature>
<evidence type="ECO:0000313" key="3">
    <source>
        <dbReference type="Proteomes" id="UP001437256"/>
    </source>
</evidence>
<gene>
    <name evidence="2" type="ORF">AAF712_000213</name>
</gene>
<feature type="compositionally biased region" description="Acidic residues" evidence="1">
    <location>
        <begin position="41"/>
        <end position="57"/>
    </location>
</feature>
<proteinExistence type="predicted"/>
<comment type="caution">
    <text evidence="2">The sequence shown here is derived from an EMBL/GenBank/DDBJ whole genome shotgun (WGS) entry which is preliminary data.</text>
</comment>
<feature type="compositionally biased region" description="Polar residues" evidence="1">
    <location>
        <begin position="330"/>
        <end position="352"/>
    </location>
</feature>
<feature type="compositionally biased region" description="Polar residues" evidence="1">
    <location>
        <begin position="308"/>
        <end position="321"/>
    </location>
</feature>
<organism evidence="2 3">
    <name type="scientific">Marasmius tenuissimus</name>
    <dbReference type="NCBI Taxonomy" id="585030"/>
    <lineage>
        <taxon>Eukaryota</taxon>
        <taxon>Fungi</taxon>
        <taxon>Dikarya</taxon>
        <taxon>Basidiomycota</taxon>
        <taxon>Agaricomycotina</taxon>
        <taxon>Agaricomycetes</taxon>
        <taxon>Agaricomycetidae</taxon>
        <taxon>Agaricales</taxon>
        <taxon>Marasmiineae</taxon>
        <taxon>Marasmiaceae</taxon>
        <taxon>Marasmius</taxon>
    </lineage>
</organism>
<reference evidence="2 3" key="1">
    <citation type="submission" date="2024-05" db="EMBL/GenBank/DDBJ databases">
        <title>A draft genome resource for the thread blight pathogen Marasmius tenuissimus strain MS-2.</title>
        <authorList>
            <person name="Yulfo-Soto G.E."/>
            <person name="Baruah I.K."/>
            <person name="Amoako-Attah I."/>
            <person name="Bukari Y."/>
            <person name="Meinhardt L.W."/>
            <person name="Bailey B.A."/>
            <person name="Cohen S.P."/>
        </authorList>
    </citation>
    <scope>NUCLEOTIDE SEQUENCE [LARGE SCALE GENOMIC DNA]</scope>
    <source>
        <strain evidence="2 3">MS-2</strain>
    </source>
</reference>
<feature type="region of interest" description="Disordered" evidence="1">
    <location>
        <begin position="1"/>
        <end position="382"/>
    </location>
</feature>
<feature type="compositionally biased region" description="Low complexity" evidence="1">
    <location>
        <begin position="297"/>
        <end position="307"/>
    </location>
</feature>
<feature type="compositionally biased region" description="Low complexity" evidence="1">
    <location>
        <begin position="520"/>
        <end position="532"/>
    </location>
</feature>
<accession>A0ABR3AEV9</accession>
<feature type="compositionally biased region" description="Polar residues" evidence="1">
    <location>
        <begin position="74"/>
        <end position="95"/>
    </location>
</feature>
<feature type="compositionally biased region" description="Polar residues" evidence="1">
    <location>
        <begin position="258"/>
        <end position="267"/>
    </location>
</feature>
<dbReference type="EMBL" id="JBBXMP010000001">
    <property type="protein sequence ID" value="KAL0072450.1"/>
    <property type="molecule type" value="Genomic_DNA"/>
</dbReference>
<protein>
    <submittedName>
        <fullName evidence="2">Uncharacterized protein</fullName>
    </submittedName>
</protein>
<feature type="compositionally biased region" description="Polar residues" evidence="1">
    <location>
        <begin position="214"/>
        <end position="227"/>
    </location>
</feature>